<proteinExistence type="inferred from homology"/>
<reference evidence="4 5" key="1">
    <citation type="submission" date="2019-03" db="EMBL/GenBank/DDBJ databases">
        <title>Genomic Encyclopedia of Type Strains, Phase IV (KMG-IV): sequencing the most valuable type-strain genomes for metagenomic binning, comparative biology and taxonomic classification.</title>
        <authorList>
            <person name="Goeker M."/>
        </authorList>
    </citation>
    <scope>NUCLEOTIDE SEQUENCE [LARGE SCALE GENOMIC DNA]</scope>
    <source>
        <strain evidence="4 5">DSM 24629</strain>
    </source>
</reference>
<dbReference type="GO" id="GO:0006935">
    <property type="term" value="P:chemotaxis"/>
    <property type="evidence" value="ECO:0007669"/>
    <property type="project" value="UniProtKB-UniRule"/>
</dbReference>
<dbReference type="PANTHER" id="PTHR35147:SF1">
    <property type="entry name" value="CHEMORECEPTOR GLUTAMINE DEAMIDASE CHED-RELATED"/>
    <property type="match status" value="1"/>
</dbReference>
<dbReference type="InterPro" id="IPR005659">
    <property type="entry name" value="Chemorcpt_Glu_NH3ase_CheD"/>
</dbReference>
<comment type="similarity">
    <text evidence="3">Belongs to the CheD family.</text>
</comment>
<protein>
    <recommendedName>
        <fullName evidence="3">Probable chemoreceptor glutamine deamidase CheD</fullName>
        <ecNumber evidence="3">3.5.1.44</ecNumber>
    </recommendedName>
</protein>
<dbReference type="GO" id="GO:0050568">
    <property type="term" value="F:protein-glutamine glutaminase activity"/>
    <property type="evidence" value="ECO:0007669"/>
    <property type="project" value="UniProtKB-UniRule"/>
</dbReference>
<evidence type="ECO:0000256" key="1">
    <source>
        <dbReference type="ARBA" id="ARBA00022500"/>
    </source>
</evidence>
<name>A0A4R3MKJ6_9FIRM</name>
<keyword evidence="5" id="KW-1185">Reference proteome</keyword>
<dbReference type="AlphaFoldDB" id="A0A4R3MKJ6"/>
<organism evidence="4 5">
    <name type="scientific">Natranaerovirga pectinivora</name>
    <dbReference type="NCBI Taxonomy" id="682400"/>
    <lineage>
        <taxon>Bacteria</taxon>
        <taxon>Bacillati</taxon>
        <taxon>Bacillota</taxon>
        <taxon>Clostridia</taxon>
        <taxon>Lachnospirales</taxon>
        <taxon>Natranaerovirgaceae</taxon>
        <taxon>Natranaerovirga</taxon>
    </lineage>
</organism>
<dbReference type="PANTHER" id="PTHR35147">
    <property type="entry name" value="CHEMORECEPTOR GLUTAMINE DEAMIDASE CHED-RELATED"/>
    <property type="match status" value="1"/>
</dbReference>
<evidence type="ECO:0000256" key="3">
    <source>
        <dbReference type="HAMAP-Rule" id="MF_01440"/>
    </source>
</evidence>
<evidence type="ECO:0000256" key="2">
    <source>
        <dbReference type="ARBA" id="ARBA00022801"/>
    </source>
</evidence>
<dbReference type="InterPro" id="IPR038592">
    <property type="entry name" value="CheD-like_sf"/>
</dbReference>
<keyword evidence="2 3" id="KW-0378">Hydrolase</keyword>
<dbReference type="EC" id="3.5.1.44" evidence="3"/>
<evidence type="ECO:0000313" key="4">
    <source>
        <dbReference type="EMBL" id="TCT15077.1"/>
    </source>
</evidence>
<dbReference type="SUPFAM" id="SSF64438">
    <property type="entry name" value="CNF1/YfiH-like putative cysteine hydrolases"/>
    <property type="match status" value="1"/>
</dbReference>
<dbReference type="Pfam" id="PF03975">
    <property type="entry name" value="CheD"/>
    <property type="match status" value="1"/>
</dbReference>
<dbReference type="HAMAP" id="MF_01440">
    <property type="entry name" value="CheD"/>
    <property type="match status" value="1"/>
</dbReference>
<comment type="function">
    <text evidence="3">Probably deamidates glutamine residues to glutamate on methyl-accepting chemotaxis receptors (MCPs), playing an important role in chemotaxis.</text>
</comment>
<comment type="caution">
    <text evidence="4">The sequence shown here is derived from an EMBL/GenBank/DDBJ whole genome shotgun (WGS) entry which is preliminary data.</text>
</comment>
<sequence length="164" mass="17810">MINMAETIKVGMADLKTCMAPNILTTLGLGSCVGIVLYDPLKKISGLAHIMLPDSTQIRNNDNKAKFADTAIDVLINEMVNMGAKKDRLVAKLAGGAQMFAFSSTNDLMRIGERNVEASKRILNQLGIKILSEDTGANYGRTIEFYSENGDLLIKTIGKDSKII</sequence>
<dbReference type="CDD" id="cd16352">
    <property type="entry name" value="CheD"/>
    <property type="match status" value="1"/>
</dbReference>
<dbReference type="EMBL" id="SMAL01000004">
    <property type="protein sequence ID" value="TCT15077.1"/>
    <property type="molecule type" value="Genomic_DNA"/>
</dbReference>
<dbReference type="Gene3D" id="3.30.1330.200">
    <property type="match status" value="1"/>
</dbReference>
<dbReference type="InterPro" id="IPR011324">
    <property type="entry name" value="Cytotoxic_necrot_fac-like_cat"/>
</dbReference>
<gene>
    <name evidence="3" type="primary">cheD</name>
    <name evidence="4" type="ORF">EDC18_104227</name>
</gene>
<dbReference type="Proteomes" id="UP000294902">
    <property type="component" value="Unassembled WGS sequence"/>
</dbReference>
<comment type="catalytic activity">
    <reaction evidence="3">
        <text>L-glutaminyl-[protein] + H2O = L-glutamyl-[protein] + NH4(+)</text>
        <dbReference type="Rhea" id="RHEA:16441"/>
        <dbReference type="Rhea" id="RHEA-COMP:10207"/>
        <dbReference type="Rhea" id="RHEA-COMP:10208"/>
        <dbReference type="ChEBI" id="CHEBI:15377"/>
        <dbReference type="ChEBI" id="CHEBI:28938"/>
        <dbReference type="ChEBI" id="CHEBI:29973"/>
        <dbReference type="ChEBI" id="CHEBI:30011"/>
        <dbReference type="EC" id="3.5.1.44"/>
    </reaction>
</comment>
<evidence type="ECO:0000313" key="5">
    <source>
        <dbReference type="Proteomes" id="UP000294902"/>
    </source>
</evidence>
<accession>A0A4R3MKJ6</accession>
<keyword evidence="1 3" id="KW-0145">Chemotaxis</keyword>